<evidence type="ECO:0000256" key="1">
    <source>
        <dbReference type="ARBA" id="ARBA00022722"/>
    </source>
</evidence>
<evidence type="ECO:0000256" key="2">
    <source>
        <dbReference type="ARBA" id="ARBA00022801"/>
    </source>
</evidence>
<keyword evidence="3 5" id="KW-0269">Exonuclease</keyword>
<dbReference type="Gene3D" id="3.30.420.10">
    <property type="entry name" value="Ribonuclease H-like superfamily/Ribonuclease H"/>
    <property type="match status" value="1"/>
</dbReference>
<dbReference type="PANTHER" id="PTHR30231">
    <property type="entry name" value="DNA POLYMERASE III SUBUNIT EPSILON"/>
    <property type="match status" value="1"/>
</dbReference>
<evidence type="ECO:0000313" key="5">
    <source>
        <dbReference type="EMBL" id="PND02673.1"/>
    </source>
</evidence>
<keyword evidence="1" id="KW-0540">Nuclease</keyword>
<dbReference type="InterPro" id="IPR012337">
    <property type="entry name" value="RNaseH-like_sf"/>
</dbReference>
<dbReference type="GO" id="GO:0003676">
    <property type="term" value="F:nucleic acid binding"/>
    <property type="evidence" value="ECO:0007669"/>
    <property type="project" value="InterPro"/>
</dbReference>
<evidence type="ECO:0000256" key="3">
    <source>
        <dbReference type="ARBA" id="ARBA00022839"/>
    </source>
</evidence>
<accession>A0AAX0WKN8</accession>
<dbReference type="PANTHER" id="PTHR30231:SF4">
    <property type="entry name" value="PROTEIN NEN2"/>
    <property type="match status" value="1"/>
</dbReference>
<dbReference type="InterPro" id="IPR036397">
    <property type="entry name" value="RNaseH_sf"/>
</dbReference>
<sequence>MLSWSCSDMPLLSDTIGGLHFAAIDFESAGAARGETDQPVQIGIAACPRLEDEPELWTSYIAVEKPVLWSASQVHGITTEMLADAPSFPSLWPEIRSRLGQSVVVGHNPATERKFLRRFPGHGFGPWLDTLALGRMCVPGLADYSLSSLCGALGLTCSVEALLPARRWHDALYDALASLLIVRFLVKELNLSGQPLEVLGKAVRT</sequence>
<feature type="domain" description="Exonuclease" evidence="4">
    <location>
        <begin position="20"/>
        <end position="191"/>
    </location>
</feature>
<dbReference type="InterPro" id="IPR013520">
    <property type="entry name" value="Ribonucl_H"/>
</dbReference>
<evidence type="ECO:0000259" key="4">
    <source>
        <dbReference type="SMART" id="SM00479"/>
    </source>
</evidence>
<comment type="caution">
    <text evidence="5">The sequence shown here is derived from an EMBL/GenBank/DDBJ whole genome shotgun (WGS) entry which is preliminary data.</text>
</comment>
<dbReference type="EMBL" id="PJLB01000008">
    <property type="protein sequence ID" value="PND02673.1"/>
    <property type="molecule type" value="Genomic_DNA"/>
</dbReference>
<dbReference type="CDD" id="cd06127">
    <property type="entry name" value="DEDDh"/>
    <property type="match status" value="1"/>
</dbReference>
<dbReference type="GO" id="GO:0006259">
    <property type="term" value="P:DNA metabolic process"/>
    <property type="evidence" value="ECO:0007669"/>
    <property type="project" value="UniProtKB-ARBA"/>
</dbReference>
<dbReference type="SUPFAM" id="SSF53098">
    <property type="entry name" value="Ribonuclease H-like"/>
    <property type="match status" value="1"/>
</dbReference>
<gene>
    <name evidence="5" type="ORF">CXT95_08470</name>
</gene>
<organism evidence="5 6">
    <name type="scientific">Akkermansia muciniphila</name>
    <dbReference type="NCBI Taxonomy" id="239935"/>
    <lineage>
        <taxon>Bacteria</taxon>
        <taxon>Pseudomonadati</taxon>
        <taxon>Verrucomicrobiota</taxon>
        <taxon>Verrucomicrobiia</taxon>
        <taxon>Verrucomicrobiales</taxon>
        <taxon>Akkermansiaceae</taxon>
        <taxon>Akkermansia</taxon>
    </lineage>
</organism>
<evidence type="ECO:0000313" key="6">
    <source>
        <dbReference type="Proteomes" id="UP000236075"/>
    </source>
</evidence>
<proteinExistence type="predicted"/>
<reference evidence="5 6" key="1">
    <citation type="journal article" date="2017" name="BMC Genomics">
        <title>Genome sequencing of 39 Akkermansia muciniphila isolates reveals its population structure, genomic and functional diverisity, and global distribution in mammalian gut microbiotas.</title>
        <authorList>
            <person name="Guo X."/>
            <person name="Li S."/>
            <person name="Zhang J."/>
            <person name="Wu F."/>
            <person name="Li X."/>
            <person name="Wu D."/>
            <person name="Zhang M."/>
            <person name="Ou Z."/>
            <person name="Jie Z."/>
            <person name="Yan Q."/>
            <person name="Li P."/>
            <person name="Yi J."/>
            <person name="Peng Y."/>
        </authorList>
    </citation>
    <scope>NUCLEOTIDE SEQUENCE [LARGE SCALE GENOMIC DNA]</scope>
    <source>
        <strain evidence="5 6">GP28</strain>
    </source>
</reference>
<keyword evidence="2" id="KW-0378">Hydrolase</keyword>
<dbReference type="GO" id="GO:0008408">
    <property type="term" value="F:3'-5' exonuclease activity"/>
    <property type="evidence" value="ECO:0007669"/>
    <property type="project" value="TreeGrafter"/>
</dbReference>
<protein>
    <submittedName>
        <fullName evidence="5">3'-5' exonuclease</fullName>
    </submittedName>
</protein>
<dbReference type="Pfam" id="PF00929">
    <property type="entry name" value="RNase_T"/>
    <property type="match status" value="1"/>
</dbReference>
<dbReference type="AlphaFoldDB" id="A0AAX0WKN8"/>
<dbReference type="SMART" id="SM00479">
    <property type="entry name" value="EXOIII"/>
    <property type="match status" value="1"/>
</dbReference>
<dbReference type="Proteomes" id="UP000236075">
    <property type="component" value="Unassembled WGS sequence"/>
</dbReference>
<name>A0AAX0WKN8_9BACT</name>